<evidence type="ECO:0000256" key="3">
    <source>
        <dbReference type="ARBA" id="ARBA00022606"/>
    </source>
</evidence>
<reference evidence="15" key="1">
    <citation type="submission" date="2025-08" db="UniProtKB">
        <authorList>
            <consortium name="RefSeq"/>
        </authorList>
    </citation>
    <scope>IDENTIFICATION</scope>
</reference>
<evidence type="ECO:0000256" key="6">
    <source>
        <dbReference type="ARBA" id="ARBA00022989"/>
    </source>
</evidence>
<dbReference type="GO" id="GO:0009881">
    <property type="term" value="F:photoreceptor activity"/>
    <property type="evidence" value="ECO:0007669"/>
    <property type="project" value="UniProtKB-KW"/>
</dbReference>
<dbReference type="GeneID" id="114429064"/>
<feature type="transmembrane region" description="Helical" evidence="12">
    <location>
        <begin position="88"/>
        <end position="111"/>
    </location>
</feature>
<keyword evidence="7" id="KW-0157">Chromophore</keyword>
<name>A0A6P7HYW7_9TELE</name>
<feature type="transmembrane region" description="Helical" evidence="12">
    <location>
        <begin position="15"/>
        <end position="39"/>
    </location>
</feature>
<keyword evidence="8" id="KW-0297">G-protein coupled receptor</keyword>
<dbReference type="CTD" id="100002138"/>
<evidence type="ECO:0000313" key="14">
    <source>
        <dbReference type="Proteomes" id="UP000515145"/>
    </source>
</evidence>
<organism evidence="14 15">
    <name type="scientific">Parambassis ranga</name>
    <name type="common">Indian glassy fish</name>
    <dbReference type="NCBI Taxonomy" id="210632"/>
    <lineage>
        <taxon>Eukaryota</taxon>
        <taxon>Metazoa</taxon>
        <taxon>Chordata</taxon>
        <taxon>Craniata</taxon>
        <taxon>Vertebrata</taxon>
        <taxon>Euteleostomi</taxon>
        <taxon>Actinopterygii</taxon>
        <taxon>Neopterygii</taxon>
        <taxon>Teleostei</taxon>
        <taxon>Neoteleostei</taxon>
        <taxon>Acanthomorphata</taxon>
        <taxon>Ovalentaria</taxon>
        <taxon>Ambassidae</taxon>
        <taxon>Parambassis</taxon>
    </lineage>
</organism>
<evidence type="ECO:0000256" key="1">
    <source>
        <dbReference type="ARBA" id="ARBA00004141"/>
    </source>
</evidence>
<feature type="transmembrane region" description="Helical" evidence="12">
    <location>
        <begin position="51"/>
        <end position="68"/>
    </location>
</feature>
<gene>
    <name evidence="15" type="primary">opn8a</name>
</gene>
<evidence type="ECO:0000256" key="5">
    <source>
        <dbReference type="ARBA" id="ARBA00022925"/>
    </source>
</evidence>
<dbReference type="Proteomes" id="UP000515145">
    <property type="component" value="Chromosome 24"/>
</dbReference>
<feature type="transmembrane region" description="Helical" evidence="12">
    <location>
        <begin position="267"/>
        <end position="290"/>
    </location>
</feature>
<evidence type="ECO:0000256" key="2">
    <source>
        <dbReference type="ARBA" id="ARBA00022543"/>
    </source>
</evidence>
<evidence type="ECO:0000256" key="4">
    <source>
        <dbReference type="ARBA" id="ARBA00022692"/>
    </source>
</evidence>
<dbReference type="InParanoid" id="A0A6P7HYW7"/>
<keyword evidence="14" id="KW-1185">Reference proteome</keyword>
<keyword evidence="3" id="KW-0716">Sensory transduction</keyword>
<dbReference type="InterPro" id="IPR050125">
    <property type="entry name" value="GPCR_opsins"/>
</dbReference>
<accession>A0A6P7HYW7</accession>
<feature type="domain" description="G-protein coupled receptors family 1 profile" evidence="13">
    <location>
        <begin position="31"/>
        <end position="287"/>
    </location>
</feature>
<dbReference type="Gene3D" id="1.20.1070.10">
    <property type="entry name" value="Rhodopsin 7-helix transmembrane proteins"/>
    <property type="match status" value="1"/>
</dbReference>
<keyword evidence="11" id="KW-0807">Transducer</keyword>
<dbReference type="RefSeq" id="XP_028253714.1">
    <property type="nucleotide sequence ID" value="XM_028397913.1"/>
</dbReference>
<feature type="transmembrane region" description="Helical" evidence="12">
    <location>
        <begin position="229"/>
        <end position="255"/>
    </location>
</feature>
<keyword evidence="10" id="KW-0675">Receptor</keyword>
<proteinExistence type="predicted"/>
<dbReference type="FunFam" id="1.20.1070.10:FF:000219">
    <property type="entry name" value="Opsin 5-like 2"/>
    <property type="match status" value="1"/>
</dbReference>
<keyword evidence="9 12" id="KW-0472">Membrane</keyword>
<keyword evidence="2" id="KW-0600">Photoreceptor protein</keyword>
<sequence length="356" mass="39412">MDDKYTSKLSPTVDFWAGIYLVIIAILSIIGNAAVLVSAARRLALLKAPELLTVNLAITDIGMAISMYPLSISSAFNHAWLGGDTSCLYYGLMGMIFSITSIVTLAVMGLVRYLVTGSPPKRGIQFERRTINIVIGGIWLYAGLWALFPLLGWGSYGPEPFGLACSIDWTGYGESVNHATFIMIMSVLCTFLPCLVILFTYFGIAWKLHRAYRSIQSSDFHYGNIEKKITLMAVMISSGFLIAWTPYVVVSFWSMFHTREQGRMAPFVSLLPCLFAKSSTVYNPFIYFIFQRTSGHKLFRLKKQTLGSSLHAEESKLDGNMVKNPDGHICGDGTDETCVGLMRDPGKSESEMTTLS</sequence>
<dbReference type="InterPro" id="IPR000276">
    <property type="entry name" value="GPCR_Rhodpsn"/>
</dbReference>
<dbReference type="InterPro" id="IPR017452">
    <property type="entry name" value="GPCR_Rhodpsn_7TM"/>
</dbReference>
<evidence type="ECO:0000256" key="12">
    <source>
        <dbReference type="SAM" id="Phobius"/>
    </source>
</evidence>
<feature type="transmembrane region" description="Helical" evidence="12">
    <location>
        <begin position="181"/>
        <end position="208"/>
    </location>
</feature>
<dbReference type="OrthoDB" id="7217071at2759"/>
<dbReference type="GO" id="GO:0004930">
    <property type="term" value="F:G protein-coupled receptor activity"/>
    <property type="evidence" value="ECO:0007669"/>
    <property type="project" value="UniProtKB-KW"/>
</dbReference>
<dbReference type="GO" id="GO:0016020">
    <property type="term" value="C:membrane"/>
    <property type="evidence" value="ECO:0007669"/>
    <property type="project" value="UniProtKB-SubCell"/>
</dbReference>
<evidence type="ECO:0000256" key="9">
    <source>
        <dbReference type="ARBA" id="ARBA00023136"/>
    </source>
</evidence>
<dbReference type="InterPro" id="IPR027430">
    <property type="entry name" value="Retinal_BS"/>
</dbReference>
<dbReference type="PANTHER" id="PTHR24240">
    <property type="entry name" value="OPSIN"/>
    <property type="match status" value="1"/>
</dbReference>
<keyword evidence="4 12" id="KW-0812">Transmembrane</keyword>
<dbReference type="PROSITE" id="PS50262">
    <property type="entry name" value="G_PROTEIN_RECEP_F1_2"/>
    <property type="match status" value="1"/>
</dbReference>
<dbReference type="CDD" id="cd15074">
    <property type="entry name" value="7tmA_Opsin5_neuropsin"/>
    <property type="match status" value="1"/>
</dbReference>
<dbReference type="Pfam" id="PF00001">
    <property type="entry name" value="7tm_1"/>
    <property type="match status" value="1"/>
</dbReference>
<keyword evidence="6 12" id="KW-1133">Transmembrane helix</keyword>
<dbReference type="FunCoup" id="A0A6P7HYW7">
    <property type="interactions" value="5"/>
</dbReference>
<dbReference type="AlphaFoldDB" id="A0A6P7HYW7"/>
<evidence type="ECO:0000256" key="8">
    <source>
        <dbReference type="ARBA" id="ARBA00023040"/>
    </source>
</evidence>
<protein>
    <submittedName>
        <fullName evidence="15">Opsin 8, group member a</fullName>
    </submittedName>
</protein>
<dbReference type="PRINTS" id="PR00237">
    <property type="entry name" value="GPCRRHODOPSN"/>
</dbReference>
<dbReference type="SUPFAM" id="SSF81321">
    <property type="entry name" value="Family A G protein-coupled receptor-like"/>
    <property type="match status" value="1"/>
</dbReference>
<evidence type="ECO:0000313" key="15">
    <source>
        <dbReference type="RefSeq" id="XP_028253714.1"/>
    </source>
</evidence>
<dbReference type="PROSITE" id="PS00238">
    <property type="entry name" value="OPSIN"/>
    <property type="match status" value="1"/>
</dbReference>
<keyword evidence="5" id="KW-0681">Retinal protein</keyword>
<comment type="subcellular location">
    <subcellularLocation>
        <location evidence="1">Membrane</location>
        <topology evidence="1">Multi-pass membrane protein</topology>
    </subcellularLocation>
</comment>
<evidence type="ECO:0000256" key="11">
    <source>
        <dbReference type="ARBA" id="ARBA00023224"/>
    </source>
</evidence>
<evidence type="ECO:0000256" key="7">
    <source>
        <dbReference type="ARBA" id="ARBA00022991"/>
    </source>
</evidence>
<feature type="transmembrane region" description="Helical" evidence="12">
    <location>
        <begin position="131"/>
        <end position="153"/>
    </location>
</feature>
<evidence type="ECO:0000256" key="10">
    <source>
        <dbReference type="ARBA" id="ARBA00023170"/>
    </source>
</evidence>
<dbReference type="GO" id="GO:0007602">
    <property type="term" value="P:phototransduction"/>
    <property type="evidence" value="ECO:0007669"/>
    <property type="project" value="UniProtKB-KW"/>
</dbReference>
<evidence type="ECO:0000259" key="13">
    <source>
        <dbReference type="PROSITE" id="PS50262"/>
    </source>
</evidence>